<comment type="caution">
    <text evidence="2">The sequence shown here is derived from an EMBL/GenBank/DDBJ whole genome shotgun (WGS) entry which is preliminary data.</text>
</comment>
<organism evidence="2 3">
    <name type="scientific">Nitrolancea hollandica Lb</name>
    <dbReference type="NCBI Taxonomy" id="1129897"/>
    <lineage>
        <taxon>Bacteria</taxon>
        <taxon>Pseudomonadati</taxon>
        <taxon>Thermomicrobiota</taxon>
        <taxon>Thermomicrobia</taxon>
        <taxon>Sphaerobacterales</taxon>
        <taxon>Sphaerobacterineae</taxon>
        <taxon>Sphaerobacteraceae</taxon>
        <taxon>Nitrolancea</taxon>
    </lineage>
</organism>
<dbReference type="AlphaFoldDB" id="I4ENG9"/>
<protein>
    <submittedName>
        <fullName evidence="2">Uncharacterized protein</fullName>
    </submittedName>
</protein>
<evidence type="ECO:0000313" key="3">
    <source>
        <dbReference type="Proteomes" id="UP000004221"/>
    </source>
</evidence>
<evidence type="ECO:0000256" key="1">
    <source>
        <dbReference type="SAM" id="MobiDB-lite"/>
    </source>
</evidence>
<accession>I4ENG9</accession>
<gene>
    <name evidence="2" type="ORF">NITHO_900007</name>
</gene>
<evidence type="ECO:0000313" key="2">
    <source>
        <dbReference type="EMBL" id="CCF86232.1"/>
    </source>
</evidence>
<feature type="region of interest" description="Disordered" evidence="1">
    <location>
        <begin position="1"/>
        <end position="29"/>
    </location>
</feature>
<dbReference type="Proteomes" id="UP000004221">
    <property type="component" value="Unassembled WGS sequence"/>
</dbReference>
<dbReference type="EMBL" id="CAGS01000727">
    <property type="protein sequence ID" value="CCF86232.1"/>
    <property type="molecule type" value="Genomic_DNA"/>
</dbReference>
<keyword evidence="3" id="KW-1185">Reference proteome</keyword>
<reference evidence="2 3" key="1">
    <citation type="journal article" date="2012" name="ISME J.">
        <title>Nitrification expanded: discovery, physiology and genomics of a nitrite-oxidizing bacterium from the phylum Chloroflexi.</title>
        <authorList>
            <person name="Sorokin D.Y."/>
            <person name="Lucker S."/>
            <person name="Vejmelkova D."/>
            <person name="Kostrikina N.A."/>
            <person name="Kleerebezem R."/>
            <person name="Rijpstra W.I."/>
            <person name="Damste J.S."/>
            <person name="Le Paslier D."/>
            <person name="Muyzer G."/>
            <person name="Wagner M."/>
            <person name="van Loosdrecht M.C."/>
            <person name="Daims H."/>
        </authorList>
    </citation>
    <scope>NUCLEOTIDE SEQUENCE [LARGE SCALE GENOMIC DNA]</scope>
    <source>
        <strain evidence="3">none</strain>
    </source>
</reference>
<name>I4ENG9_9BACT</name>
<proteinExistence type="predicted"/>
<sequence length="85" mass="8770">MVVTSRLRGRTPISKAMGGRTSARPPVACPVDSHHARVLSKGGGAPSWLVMIPSGAIAFPIAPLDTVRDPGNYRPTGLVASPGRA</sequence>